<accession>A0A2U2BWU6</accession>
<dbReference type="OrthoDB" id="324294at2"/>
<dbReference type="AlphaFoldDB" id="A0A2U2BWU6"/>
<dbReference type="EMBL" id="QEXV01000001">
    <property type="protein sequence ID" value="PWE18493.1"/>
    <property type="molecule type" value="Genomic_DNA"/>
</dbReference>
<dbReference type="GO" id="GO:0006015">
    <property type="term" value="P:5-phosphoribose 1-diphosphate biosynthetic process"/>
    <property type="evidence" value="ECO:0007669"/>
    <property type="project" value="TreeGrafter"/>
</dbReference>
<dbReference type="GO" id="GO:0004749">
    <property type="term" value="F:ribose phosphate diphosphokinase activity"/>
    <property type="evidence" value="ECO:0007669"/>
    <property type="project" value="TreeGrafter"/>
</dbReference>
<dbReference type="InterPro" id="IPR029099">
    <property type="entry name" value="Pribosyltran_N"/>
</dbReference>
<dbReference type="InterPro" id="IPR000836">
    <property type="entry name" value="PRTase_dom"/>
</dbReference>
<dbReference type="RefSeq" id="WP_109251768.1">
    <property type="nucleotide sequence ID" value="NZ_QEXV01000001.1"/>
</dbReference>
<feature type="domain" description="Phosphoribosyltransferase" evidence="3">
    <location>
        <begin position="159"/>
        <end position="249"/>
    </location>
</feature>
<dbReference type="InterPro" id="IPR005946">
    <property type="entry name" value="Rib-P_diPkinase"/>
</dbReference>
<dbReference type="GO" id="GO:0000287">
    <property type="term" value="F:magnesium ion binding"/>
    <property type="evidence" value="ECO:0007669"/>
    <property type="project" value="InterPro"/>
</dbReference>
<dbReference type="GO" id="GO:0006164">
    <property type="term" value="P:purine nucleotide biosynthetic process"/>
    <property type="evidence" value="ECO:0007669"/>
    <property type="project" value="TreeGrafter"/>
</dbReference>
<dbReference type="CDD" id="cd06223">
    <property type="entry name" value="PRTases_typeI"/>
    <property type="match status" value="1"/>
</dbReference>
<evidence type="ECO:0000259" key="3">
    <source>
        <dbReference type="Pfam" id="PF00156"/>
    </source>
</evidence>
<evidence type="ECO:0000313" key="5">
    <source>
        <dbReference type="EMBL" id="PWE18493.1"/>
    </source>
</evidence>
<sequence length="297" mass="31024">MMATVLAMPGQAAPARRLADALGAPCAEIEVHRFPDGESRVRVPAIGETALVYCSLDDPNAKLVELMLAASALADRGAKRRVLVAPYLCYMRQDTAFAPGEAVSQRVIGDFLAARFERIVTVDPHLHRTPDIGQVFPGAEADALTATGVLADMIAADPGTGNLLLVGPDAESEAWVSRVAGVLDAPFLVGRKVRRGDRDVAIEIAGIERAEGRQVVIVDDLVSSGATLAECARLALEAGAATVEAAATHCLSSRADHDALVAAGLARLRSTDAIAHFTNAAGIAPVVAAALQEEIRR</sequence>
<dbReference type="SUPFAM" id="SSF53271">
    <property type="entry name" value="PRTase-like"/>
    <property type="match status" value="2"/>
</dbReference>
<dbReference type="NCBIfam" id="NF005537">
    <property type="entry name" value="PRK07199.1"/>
    <property type="match status" value="1"/>
</dbReference>
<dbReference type="PANTHER" id="PTHR10210">
    <property type="entry name" value="RIBOSE-PHOSPHATE DIPHOSPHOKINASE FAMILY MEMBER"/>
    <property type="match status" value="1"/>
</dbReference>
<organism evidence="5 6">
    <name type="scientific">Marinicauda salina</name>
    <dbReference type="NCBI Taxonomy" id="2135793"/>
    <lineage>
        <taxon>Bacteria</taxon>
        <taxon>Pseudomonadati</taxon>
        <taxon>Pseudomonadota</taxon>
        <taxon>Alphaproteobacteria</taxon>
        <taxon>Maricaulales</taxon>
        <taxon>Maricaulaceae</taxon>
        <taxon>Marinicauda</taxon>
    </lineage>
</organism>
<dbReference type="Gene3D" id="3.40.50.2020">
    <property type="match status" value="2"/>
</dbReference>
<comment type="similarity">
    <text evidence="2">Belongs to the ribose-phosphate pyrophosphokinase family.</text>
</comment>
<comment type="caution">
    <text evidence="5">The sequence shown here is derived from an EMBL/GenBank/DDBJ whole genome shotgun (WGS) entry which is preliminary data.</text>
</comment>
<dbReference type="GO" id="GO:0005737">
    <property type="term" value="C:cytoplasm"/>
    <property type="evidence" value="ECO:0007669"/>
    <property type="project" value="TreeGrafter"/>
</dbReference>
<dbReference type="SMART" id="SM01400">
    <property type="entry name" value="Pribosyltran_N"/>
    <property type="match status" value="1"/>
</dbReference>
<dbReference type="InterPro" id="IPR029057">
    <property type="entry name" value="PRTase-like"/>
</dbReference>
<protein>
    <submittedName>
        <fullName evidence="5">Phosphoribosylpyrophosphate synthetase</fullName>
    </submittedName>
</protein>
<dbReference type="GO" id="GO:0002189">
    <property type="term" value="C:ribose phosphate diphosphokinase complex"/>
    <property type="evidence" value="ECO:0007669"/>
    <property type="project" value="TreeGrafter"/>
</dbReference>
<name>A0A2U2BWU6_9PROT</name>
<evidence type="ECO:0000256" key="1">
    <source>
        <dbReference type="ARBA" id="ARBA00022727"/>
    </source>
</evidence>
<evidence type="ECO:0000259" key="4">
    <source>
        <dbReference type="Pfam" id="PF13793"/>
    </source>
</evidence>
<keyword evidence="6" id="KW-1185">Reference proteome</keyword>
<proteinExistence type="inferred from homology"/>
<dbReference type="Pfam" id="PF00156">
    <property type="entry name" value="Pribosyltran"/>
    <property type="match status" value="1"/>
</dbReference>
<feature type="domain" description="Ribose-phosphate pyrophosphokinase N-terminal" evidence="4">
    <location>
        <begin position="10"/>
        <end position="113"/>
    </location>
</feature>
<evidence type="ECO:0000256" key="2">
    <source>
        <dbReference type="RuleBase" id="RU004324"/>
    </source>
</evidence>
<evidence type="ECO:0000313" key="6">
    <source>
        <dbReference type="Proteomes" id="UP000245168"/>
    </source>
</evidence>
<dbReference type="Proteomes" id="UP000245168">
    <property type="component" value="Unassembled WGS sequence"/>
</dbReference>
<keyword evidence="1 2" id="KW-0545">Nucleotide biosynthesis</keyword>
<dbReference type="NCBIfam" id="TIGR01251">
    <property type="entry name" value="ribP_PPkin"/>
    <property type="match status" value="1"/>
</dbReference>
<dbReference type="PANTHER" id="PTHR10210:SF41">
    <property type="entry name" value="RIBOSE-PHOSPHATE PYROPHOSPHOKINASE 1, CHLOROPLASTIC"/>
    <property type="match status" value="1"/>
</dbReference>
<dbReference type="Pfam" id="PF13793">
    <property type="entry name" value="Pribosyltran_N"/>
    <property type="match status" value="1"/>
</dbReference>
<gene>
    <name evidence="5" type="ORF">DDZ18_02490</name>
</gene>
<reference evidence="6" key="1">
    <citation type="submission" date="2018-05" db="EMBL/GenBank/DDBJ databases">
        <authorList>
            <person name="Liu B.-T."/>
        </authorList>
    </citation>
    <scope>NUCLEOTIDE SEQUENCE [LARGE SCALE GENOMIC DNA]</scope>
    <source>
        <strain evidence="6">WD6-1</strain>
    </source>
</reference>